<evidence type="ECO:0000313" key="3">
    <source>
        <dbReference type="Proteomes" id="UP001143480"/>
    </source>
</evidence>
<dbReference type="InterPro" id="IPR051161">
    <property type="entry name" value="Mannose-6P_isomerase_type2"/>
</dbReference>
<reference evidence="2" key="2">
    <citation type="submission" date="2023-01" db="EMBL/GenBank/DDBJ databases">
        <authorList>
            <person name="Sun Q."/>
            <person name="Evtushenko L."/>
        </authorList>
    </citation>
    <scope>NUCLEOTIDE SEQUENCE</scope>
    <source>
        <strain evidence="2">VKM Ac-1321</strain>
    </source>
</reference>
<dbReference type="InterPro" id="IPR005835">
    <property type="entry name" value="NTP_transferase_dom"/>
</dbReference>
<dbReference type="GO" id="GO:0004475">
    <property type="term" value="F:mannose-1-phosphate guanylyltransferase (GTP) activity"/>
    <property type="evidence" value="ECO:0007669"/>
    <property type="project" value="InterPro"/>
</dbReference>
<feature type="domain" description="Nucleotidyl transferase" evidence="1">
    <location>
        <begin position="6"/>
        <end position="280"/>
    </location>
</feature>
<dbReference type="PANTHER" id="PTHR46390:SF1">
    <property type="entry name" value="MANNOSE-1-PHOSPHATE GUANYLYLTRANSFERASE"/>
    <property type="match status" value="1"/>
</dbReference>
<evidence type="ECO:0000259" key="1">
    <source>
        <dbReference type="Pfam" id="PF00483"/>
    </source>
</evidence>
<dbReference type="SUPFAM" id="SSF159283">
    <property type="entry name" value="Guanosine diphospho-D-mannose pyrophosphorylase/mannose-6-phosphate isomerase linker domain"/>
    <property type="match status" value="1"/>
</dbReference>
<dbReference type="InterPro" id="IPR049577">
    <property type="entry name" value="GMPP_N"/>
</dbReference>
<gene>
    <name evidence="2" type="ORF">GCM10017581_106080</name>
</gene>
<dbReference type="Proteomes" id="UP001143480">
    <property type="component" value="Unassembled WGS sequence"/>
</dbReference>
<dbReference type="SUPFAM" id="SSF53448">
    <property type="entry name" value="Nucleotide-diphospho-sugar transferases"/>
    <property type="match status" value="1"/>
</dbReference>
<reference evidence="2" key="1">
    <citation type="journal article" date="2014" name="Int. J. Syst. Evol. Microbiol.">
        <title>Complete genome sequence of Corynebacterium casei LMG S-19264T (=DSM 44701T), isolated from a smear-ripened cheese.</title>
        <authorList>
            <consortium name="US DOE Joint Genome Institute (JGI-PGF)"/>
            <person name="Walter F."/>
            <person name="Albersmeier A."/>
            <person name="Kalinowski J."/>
            <person name="Ruckert C."/>
        </authorList>
    </citation>
    <scope>NUCLEOTIDE SEQUENCE</scope>
    <source>
        <strain evidence="2">VKM Ac-1321</strain>
    </source>
</reference>
<dbReference type="GO" id="GO:0009298">
    <property type="term" value="P:GDP-mannose biosynthetic process"/>
    <property type="evidence" value="ECO:0007669"/>
    <property type="project" value="TreeGrafter"/>
</dbReference>
<dbReference type="EMBL" id="BSFP01000222">
    <property type="protein sequence ID" value="GLL08827.1"/>
    <property type="molecule type" value="Genomic_DNA"/>
</dbReference>
<dbReference type="AlphaFoldDB" id="A0A9W6KX21"/>
<keyword evidence="3" id="KW-1185">Reference proteome</keyword>
<dbReference type="CDD" id="cd02509">
    <property type="entry name" value="GDP-M1P_Guanylyltransferase"/>
    <property type="match status" value="1"/>
</dbReference>
<organism evidence="2 3">
    <name type="scientific">Dactylosporangium matsuzakiense</name>
    <dbReference type="NCBI Taxonomy" id="53360"/>
    <lineage>
        <taxon>Bacteria</taxon>
        <taxon>Bacillati</taxon>
        <taxon>Actinomycetota</taxon>
        <taxon>Actinomycetes</taxon>
        <taxon>Micromonosporales</taxon>
        <taxon>Micromonosporaceae</taxon>
        <taxon>Dactylosporangium</taxon>
    </lineage>
</organism>
<proteinExistence type="predicted"/>
<sequence>MVTLVPVILCGGSGTRLWPRSRATKPKPFLPLVGDRTLFEATVGRCPPDLGFAAPIVVTGHLHLEHVEAQLGEIAGAQVLVEPVGRNTAAAIAMAACRLPDDAVMLVCPSDHHIGNAQAFAEAALAAAAVAGEGWLVSFGIEPHAPETGFGYLKRGEAIESSRGTKGFRTAQFVEKPDLERAKGFLAEGGYAWNGGIFAFRVKDFMDELTAHRPQIASVIREAVAKGKEDGQRFYPDAETFKSVESDSVDYAVMENTTRAAMVPTDMDWSDIGNWDALHIALGADGSANTARGGEVELIDCRNVLVDTDGPRVSVIGLEDVIVVVDGNDIMITSVAGVQKVGKLAGAVNQ</sequence>
<dbReference type="Pfam" id="PF00483">
    <property type="entry name" value="NTP_transferase"/>
    <property type="match status" value="1"/>
</dbReference>
<name>A0A9W6KX21_9ACTN</name>
<dbReference type="InterPro" id="IPR029044">
    <property type="entry name" value="Nucleotide-diphossugar_trans"/>
</dbReference>
<comment type="caution">
    <text evidence="2">The sequence shown here is derived from an EMBL/GenBank/DDBJ whole genome shotgun (WGS) entry which is preliminary data.</text>
</comment>
<dbReference type="Gene3D" id="3.90.550.10">
    <property type="entry name" value="Spore Coat Polysaccharide Biosynthesis Protein SpsA, Chain A"/>
    <property type="match status" value="1"/>
</dbReference>
<dbReference type="PANTHER" id="PTHR46390">
    <property type="entry name" value="MANNOSE-1-PHOSPHATE GUANYLYLTRANSFERASE"/>
    <property type="match status" value="1"/>
</dbReference>
<evidence type="ECO:0000313" key="2">
    <source>
        <dbReference type="EMBL" id="GLL08827.1"/>
    </source>
</evidence>
<protein>
    <recommendedName>
        <fullName evidence="1">Nucleotidyl transferase domain-containing protein</fullName>
    </recommendedName>
</protein>
<dbReference type="RefSeq" id="WP_271190465.1">
    <property type="nucleotide sequence ID" value="NZ_BSFP01000222.1"/>
</dbReference>
<accession>A0A9W6KX21</accession>